<evidence type="ECO:0000313" key="2">
    <source>
        <dbReference type="EMBL" id="NMW85861.1"/>
    </source>
</evidence>
<keyword evidence="1" id="KW-0472">Membrane</keyword>
<evidence type="ECO:0000256" key="1">
    <source>
        <dbReference type="SAM" id="Phobius"/>
    </source>
</evidence>
<keyword evidence="3" id="KW-1185">Reference proteome</keyword>
<feature type="transmembrane region" description="Helical" evidence="1">
    <location>
        <begin position="29"/>
        <end position="48"/>
    </location>
</feature>
<dbReference type="RefSeq" id="WP_169970133.1">
    <property type="nucleotide sequence ID" value="NZ_JABDSR010000014.1"/>
</dbReference>
<protein>
    <submittedName>
        <fullName evidence="2">Uncharacterized protein</fullName>
    </submittedName>
</protein>
<sequence>MDFNDESKFNLIKDFPLWIKSIRENKLSFICKLALFIFPIIVTRYSFVEYFNENFWIFFFLLIFIYFINEISEIKEVKEKENLKKNLEMKNKEIKELELSIEYLGQSLAGLPKDFLRQVSNYLRLSNSDRISLYVFNETKFQIIGRYSENPLYDFCNREEYPRNEGYIAKCFENNDGKPYFYKNNLPKNTQKKYFDTVSKETGMSVESLKKTFHEE</sequence>
<accession>A0A848RJ52</accession>
<comment type="caution">
    <text evidence="2">The sequence shown here is derived from an EMBL/GenBank/DDBJ whole genome shotgun (WGS) entry which is preliminary data.</text>
</comment>
<dbReference type="Proteomes" id="UP000568273">
    <property type="component" value="Unassembled WGS sequence"/>
</dbReference>
<feature type="transmembrane region" description="Helical" evidence="1">
    <location>
        <begin position="54"/>
        <end position="71"/>
    </location>
</feature>
<keyword evidence="1" id="KW-0812">Transmembrane</keyword>
<proteinExistence type="predicted"/>
<reference evidence="2" key="1">
    <citation type="submission" date="2020-04" db="EMBL/GenBank/DDBJ databases">
        <title>Peptoniphilus sp. nov. isolated from swine feces.</title>
        <authorList>
            <person name="Ryu S.W."/>
        </authorList>
    </citation>
    <scope>NUCLEOTIDE SEQUENCE [LARGE SCALE GENOMIC DNA]</scope>
    <source>
        <strain evidence="2">AGMB00490</strain>
    </source>
</reference>
<dbReference type="EMBL" id="JABDSR010000014">
    <property type="protein sequence ID" value="NMW85861.1"/>
    <property type="molecule type" value="Genomic_DNA"/>
</dbReference>
<organism evidence="2 3">
    <name type="scientific">Peptoniphilus faecalis</name>
    <dbReference type="NCBI Taxonomy" id="2731255"/>
    <lineage>
        <taxon>Bacteria</taxon>
        <taxon>Bacillati</taxon>
        <taxon>Bacillota</taxon>
        <taxon>Tissierellia</taxon>
        <taxon>Tissierellales</taxon>
        <taxon>Peptoniphilaceae</taxon>
        <taxon>Peptoniphilus</taxon>
    </lineage>
</organism>
<name>A0A848RJ52_9FIRM</name>
<evidence type="ECO:0000313" key="3">
    <source>
        <dbReference type="Proteomes" id="UP000568273"/>
    </source>
</evidence>
<keyword evidence="1" id="KW-1133">Transmembrane helix</keyword>
<dbReference type="AlphaFoldDB" id="A0A848RJ52"/>
<gene>
    <name evidence="2" type="ORF">HKO22_08985</name>
</gene>